<evidence type="ECO:0000313" key="2">
    <source>
        <dbReference type="Proteomes" id="UP000824123"/>
    </source>
</evidence>
<name>A0A9D1S540_9FIRM</name>
<evidence type="ECO:0000313" key="1">
    <source>
        <dbReference type="EMBL" id="HIU47614.1"/>
    </source>
</evidence>
<protein>
    <submittedName>
        <fullName evidence="1">Uncharacterized protein</fullName>
    </submittedName>
</protein>
<reference evidence="1" key="2">
    <citation type="journal article" date="2021" name="PeerJ">
        <title>Extensive microbial diversity within the chicken gut microbiome revealed by metagenomics and culture.</title>
        <authorList>
            <person name="Gilroy R."/>
            <person name="Ravi A."/>
            <person name="Getino M."/>
            <person name="Pursley I."/>
            <person name="Horton D.L."/>
            <person name="Alikhan N.F."/>
            <person name="Baker D."/>
            <person name="Gharbi K."/>
            <person name="Hall N."/>
            <person name="Watson M."/>
            <person name="Adriaenssens E.M."/>
            <person name="Foster-Nyarko E."/>
            <person name="Jarju S."/>
            <person name="Secka A."/>
            <person name="Antonio M."/>
            <person name="Oren A."/>
            <person name="Chaudhuri R.R."/>
            <person name="La Ragione R."/>
            <person name="Hildebrand F."/>
            <person name="Pallen M.J."/>
        </authorList>
    </citation>
    <scope>NUCLEOTIDE SEQUENCE</scope>
    <source>
        <strain evidence="1">ChiSxjej2B14-8506</strain>
    </source>
</reference>
<dbReference type="AlphaFoldDB" id="A0A9D1S540"/>
<reference evidence="1" key="1">
    <citation type="submission" date="2020-10" db="EMBL/GenBank/DDBJ databases">
        <authorList>
            <person name="Gilroy R."/>
        </authorList>
    </citation>
    <scope>NUCLEOTIDE SEQUENCE</scope>
    <source>
        <strain evidence="1">ChiSxjej2B14-8506</strain>
    </source>
</reference>
<dbReference type="EMBL" id="DVNK01000062">
    <property type="protein sequence ID" value="HIU47614.1"/>
    <property type="molecule type" value="Genomic_DNA"/>
</dbReference>
<organism evidence="1 2">
    <name type="scientific">Candidatus Fimadaptatus faecigallinarum</name>
    <dbReference type="NCBI Taxonomy" id="2840814"/>
    <lineage>
        <taxon>Bacteria</taxon>
        <taxon>Bacillati</taxon>
        <taxon>Bacillota</taxon>
        <taxon>Clostridia</taxon>
        <taxon>Eubacteriales</taxon>
        <taxon>Candidatus Fimadaptatus</taxon>
    </lineage>
</organism>
<dbReference type="Proteomes" id="UP000824123">
    <property type="component" value="Unassembled WGS sequence"/>
</dbReference>
<proteinExistence type="predicted"/>
<gene>
    <name evidence="1" type="ORF">IAC59_10230</name>
</gene>
<sequence>MVIARGRISSMEGDRARVTVPERDGAVTLPLAIGGGALAYRIEDGALVAEPPEIGALVAFCEYPDGEGVILARLED</sequence>
<comment type="caution">
    <text evidence="1">The sequence shown here is derived from an EMBL/GenBank/DDBJ whole genome shotgun (WGS) entry which is preliminary data.</text>
</comment>
<accession>A0A9D1S540</accession>